<sequence length="153" mass="16482">LCDFLTTTTNEGTQAVRAALSSRWSTLTNPSLLIASGLLPAGSPFSFNSADLLLDMVGLSSGTTKSGAFGTGPIQKKRSQEPTSALCHRLLVENVDKVGFGVGRDINRITTLFKKTALVFIPMHYVLNPFGIEDFVYTTISVVYYICCSLPPT</sequence>
<reference evidence="1" key="1">
    <citation type="submission" date="2016-06" db="UniProtKB">
        <authorList>
            <consortium name="WormBaseParasite"/>
        </authorList>
    </citation>
    <scope>IDENTIFICATION</scope>
</reference>
<name>A0A183BFW9_9TREM</name>
<accession>A0A183BFW9</accession>
<dbReference type="WBParaSite" id="ECPE_0001815301-mRNA-1">
    <property type="protein sequence ID" value="ECPE_0001815301-mRNA-1"/>
    <property type="gene ID" value="ECPE_0001815301"/>
</dbReference>
<evidence type="ECO:0000313" key="1">
    <source>
        <dbReference type="WBParaSite" id="ECPE_0001815301-mRNA-1"/>
    </source>
</evidence>
<proteinExistence type="predicted"/>
<organism evidence="1">
    <name type="scientific">Echinostoma caproni</name>
    <dbReference type="NCBI Taxonomy" id="27848"/>
    <lineage>
        <taxon>Eukaryota</taxon>
        <taxon>Metazoa</taxon>
        <taxon>Spiralia</taxon>
        <taxon>Lophotrochozoa</taxon>
        <taxon>Platyhelminthes</taxon>
        <taxon>Trematoda</taxon>
        <taxon>Digenea</taxon>
        <taxon>Plagiorchiida</taxon>
        <taxon>Echinostomata</taxon>
        <taxon>Echinostomatoidea</taxon>
        <taxon>Echinostomatidae</taxon>
        <taxon>Echinostoma</taxon>
    </lineage>
</organism>
<protein>
    <submittedName>
        <fullName evidence="1">Macro domain-containing protein</fullName>
    </submittedName>
</protein>
<dbReference type="AlphaFoldDB" id="A0A183BFW9"/>